<evidence type="ECO:0000313" key="9">
    <source>
        <dbReference type="Proteomes" id="UP000694941"/>
    </source>
</evidence>
<evidence type="ECO:0000256" key="6">
    <source>
        <dbReference type="SAM" id="MobiDB-lite"/>
    </source>
</evidence>
<dbReference type="Gene3D" id="2.20.100.10">
    <property type="entry name" value="Thrombospondin type-1 (TSP1) repeat"/>
    <property type="match status" value="9"/>
</dbReference>
<evidence type="ECO:0000256" key="5">
    <source>
        <dbReference type="ARBA" id="ARBA00023157"/>
    </source>
</evidence>
<feature type="domain" description="Ig-like" evidence="7">
    <location>
        <begin position="748"/>
        <end position="830"/>
    </location>
</feature>
<dbReference type="InterPro" id="IPR036383">
    <property type="entry name" value="TSP1_rpt_sf"/>
</dbReference>
<feature type="region of interest" description="Disordered" evidence="6">
    <location>
        <begin position="850"/>
        <end position="872"/>
    </location>
</feature>
<dbReference type="InterPro" id="IPR050439">
    <property type="entry name" value="ADAMTS_ADAMTS-like"/>
</dbReference>
<dbReference type="Gene3D" id="2.60.40.10">
    <property type="entry name" value="Immunoglobulins"/>
    <property type="match status" value="2"/>
</dbReference>
<feature type="domain" description="Ig-like" evidence="7">
    <location>
        <begin position="609"/>
        <end position="705"/>
    </location>
</feature>
<dbReference type="InterPro" id="IPR003598">
    <property type="entry name" value="Ig_sub2"/>
</dbReference>
<comment type="subcellular location">
    <subcellularLocation>
        <location evidence="1">Secreted</location>
    </subcellularLocation>
</comment>
<dbReference type="SUPFAM" id="SSF82895">
    <property type="entry name" value="TSP-1 type 1 repeat"/>
    <property type="match status" value="9"/>
</dbReference>
<sequence>MQPCRDRSDFRAMQCKAYNNRPYRGRLYKWRPFHDPEDPCSLTCQAKSFLFVAKLAHKVQDGTRCRKGSLDLCVEGVCMSVGCDLQLGSLKKIDECGICGGNGTTCKHPVYEWSETDFSPCSVTCGSGYQMSRPICRDTETQKEFPERFCDFDTRPRPQIRLCNTQGCPAFWIAEDWSPCSVPCGGGFQFRNVQCVRDSYNRTNVQVNPGFCFPPKPIDRQPCNTGICPRWFEGPWSDCSVTCGQGYQQRAVVCRNSEGHLSSECKLNIRPELRRTCVSRLPCPVTKHPETQDLPRSQIGVSISSQTNESSRPKTQTKFKVGEWEPCSATCGEGTKRRSVECIMYLEFAKTASTLPDHECPGPRPPGKEVCFIQPCDNYRKSPEGGTSMNHLEEWIQQKAGGAERGLGDKSEHVIKYFWKRFGMSSCSASCLGGTQESMVECVRDYDDVVVAPYFCDIDKKPNTVTRTCNNFPCPPRWNLTEFSLCSKSCGGGIQNRKVQCIQQLGRKERGLIVLRNNLCPQPPPRSQQYCNVIDCPARWQVGAWSKCSHLCGGGIRTRKVKCVKVIPFENKINQPQSSCQGDAKPVMQEVCGIKPCQEKDKTSNEGPPYIKISKQDYIQQEPYKNVKLNVGGRAVLLEKTTVRIRCPVQRFNRSHIRWQKEQKDLAASRKYRFSNRGTLKIKNISLMDAGQYTCRAGSVKADITLIVRPLPFKNSREGITVEGSNLLGDRKDPHIEITQQSYTQSYPKERVNLKIGGIATLYSGSDAKIRCPVSGYDRSLVQWFKGNMRLTQKNKYKISPTGAMTIKSLRLEDSGKYTCVAGSSKADMIIDVKPVYSKFSHDVDRTVERPEVSSEYSHEDNGHGITSSAVDDTKSHFDFRPRVNNPEARLLARFFPDDESYEKSYYEILRSQSSTGSSKLPPSSNSSLAPTKPTHITEFDSWELHHGGRPGFDIGRKEIYEGVTREDEEEFDNESSRQTDGHSFPRLQSLLENMSKVWGKSKDSLNRRVFIKDQKENRNLNQIAKEGGKQLFEREWSETLKFEWFITPWSTCSRTCGEKALQTRSSQCLLKIDNKQENHSRVVDHKLCVNAGLEPPLYIRHCAIPECPRWKIAEWSECLDISCTSLYTGKQHRGISCSFPNGTKVSDSNCVENEKPIISRECYNPQCVGVWKVEPWSECNADCGKIGFKNRIVRCVWPRTDKLAGNSCKPEARPSVMEHCTGPPCLSGDNCPDKSKYCGLAKRLNMCKLAHYRNQCCRSCTQR</sequence>
<protein>
    <submittedName>
        <fullName evidence="10">ADAMTS-like protein 1</fullName>
    </submittedName>
</protein>
<keyword evidence="9" id="KW-1185">Reference proteome</keyword>
<dbReference type="SMART" id="SM00409">
    <property type="entry name" value="IG"/>
    <property type="match status" value="2"/>
</dbReference>
<dbReference type="InterPro" id="IPR045371">
    <property type="entry name" value="ADAMTS_CR_3"/>
</dbReference>
<feature type="domain" description="PLAC" evidence="8">
    <location>
        <begin position="1228"/>
        <end position="1264"/>
    </location>
</feature>
<evidence type="ECO:0000313" key="10">
    <source>
        <dbReference type="RefSeq" id="XP_022250787.1"/>
    </source>
</evidence>
<evidence type="ECO:0000256" key="2">
    <source>
        <dbReference type="ARBA" id="ARBA00022525"/>
    </source>
</evidence>
<dbReference type="InterPro" id="IPR013273">
    <property type="entry name" value="ADAMTS/ADAMTS-like"/>
</dbReference>
<organism evidence="9 10">
    <name type="scientific">Limulus polyphemus</name>
    <name type="common">Atlantic horseshoe crab</name>
    <dbReference type="NCBI Taxonomy" id="6850"/>
    <lineage>
        <taxon>Eukaryota</taxon>
        <taxon>Metazoa</taxon>
        <taxon>Ecdysozoa</taxon>
        <taxon>Arthropoda</taxon>
        <taxon>Chelicerata</taxon>
        <taxon>Merostomata</taxon>
        <taxon>Xiphosura</taxon>
        <taxon>Limulidae</taxon>
        <taxon>Limulus</taxon>
    </lineage>
</organism>
<evidence type="ECO:0000259" key="7">
    <source>
        <dbReference type="PROSITE" id="PS50835"/>
    </source>
</evidence>
<dbReference type="InterPro" id="IPR000884">
    <property type="entry name" value="TSP1_rpt"/>
</dbReference>
<gene>
    <name evidence="10" type="primary">LOC106466999</name>
</gene>
<feature type="compositionally biased region" description="Basic and acidic residues" evidence="6">
    <location>
        <begin position="850"/>
        <end position="863"/>
    </location>
</feature>
<dbReference type="PANTHER" id="PTHR13723:SF313">
    <property type="entry name" value="PEPTIDASE M12B DOMAIN-CONTAINING PROTEIN"/>
    <property type="match status" value="1"/>
</dbReference>
<dbReference type="PRINTS" id="PR01857">
    <property type="entry name" value="ADAMTSFAMILY"/>
</dbReference>
<dbReference type="SMART" id="SM00209">
    <property type="entry name" value="TSP1"/>
    <property type="match status" value="10"/>
</dbReference>
<dbReference type="Pfam" id="PF19236">
    <property type="entry name" value="ADAMTS_CR_3"/>
    <property type="match status" value="1"/>
</dbReference>
<evidence type="ECO:0000259" key="8">
    <source>
        <dbReference type="PROSITE" id="PS50900"/>
    </source>
</evidence>
<dbReference type="InterPro" id="IPR013783">
    <property type="entry name" value="Ig-like_fold"/>
</dbReference>
<feature type="region of interest" description="Disordered" evidence="6">
    <location>
        <begin position="913"/>
        <end position="934"/>
    </location>
</feature>
<evidence type="ECO:0000256" key="3">
    <source>
        <dbReference type="ARBA" id="ARBA00022729"/>
    </source>
</evidence>
<dbReference type="SMART" id="SM00408">
    <property type="entry name" value="IGc2"/>
    <property type="match status" value="2"/>
</dbReference>
<proteinExistence type="predicted"/>
<reference evidence="10" key="1">
    <citation type="submission" date="2025-08" db="UniProtKB">
        <authorList>
            <consortium name="RefSeq"/>
        </authorList>
    </citation>
    <scope>IDENTIFICATION</scope>
    <source>
        <tissue evidence="10">Muscle</tissue>
    </source>
</reference>
<dbReference type="Proteomes" id="UP000694941">
    <property type="component" value="Unplaced"/>
</dbReference>
<feature type="region of interest" description="Disordered" evidence="6">
    <location>
        <begin position="965"/>
        <end position="984"/>
    </location>
</feature>
<dbReference type="Pfam" id="PF07679">
    <property type="entry name" value="I-set"/>
    <property type="match status" value="2"/>
</dbReference>
<dbReference type="PROSITE" id="PS50092">
    <property type="entry name" value="TSP1"/>
    <property type="match status" value="8"/>
</dbReference>
<evidence type="ECO:0000256" key="4">
    <source>
        <dbReference type="ARBA" id="ARBA00022737"/>
    </source>
</evidence>
<dbReference type="Pfam" id="PF08686">
    <property type="entry name" value="PLAC"/>
    <property type="match status" value="1"/>
</dbReference>
<dbReference type="CDD" id="cd00096">
    <property type="entry name" value="Ig"/>
    <property type="match status" value="1"/>
</dbReference>
<accession>A0ABM1T4I1</accession>
<keyword evidence="5" id="KW-1015">Disulfide bond</keyword>
<dbReference type="SUPFAM" id="SSF48726">
    <property type="entry name" value="Immunoglobulin"/>
    <property type="match status" value="2"/>
</dbReference>
<keyword evidence="2" id="KW-0964">Secreted</keyword>
<dbReference type="PROSITE" id="PS50900">
    <property type="entry name" value="PLAC"/>
    <property type="match status" value="1"/>
</dbReference>
<feature type="compositionally biased region" description="Low complexity" evidence="6">
    <location>
        <begin position="913"/>
        <end position="928"/>
    </location>
</feature>
<dbReference type="Pfam" id="PF19030">
    <property type="entry name" value="TSP1_ADAMTS"/>
    <property type="match status" value="10"/>
</dbReference>
<dbReference type="PROSITE" id="PS50835">
    <property type="entry name" value="IG_LIKE"/>
    <property type="match status" value="2"/>
</dbReference>
<dbReference type="GeneID" id="106466999"/>
<dbReference type="PANTHER" id="PTHR13723">
    <property type="entry name" value="ADAMTS A DISINTEGRIN AND METALLOPROTEASE WITH THROMBOSPONDIN MOTIFS PROTEASE"/>
    <property type="match status" value="1"/>
</dbReference>
<dbReference type="RefSeq" id="XP_022250787.1">
    <property type="nucleotide sequence ID" value="XM_022395079.1"/>
</dbReference>
<keyword evidence="4" id="KW-0677">Repeat</keyword>
<evidence type="ECO:0000256" key="1">
    <source>
        <dbReference type="ARBA" id="ARBA00004613"/>
    </source>
</evidence>
<dbReference type="InterPro" id="IPR036179">
    <property type="entry name" value="Ig-like_dom_sf"/>
</dbReference>
<dbReference type="InterPro" id="IPR013098">
    <property type="entry name" value="Ig_I-set"/>
</dbReference>
<dbReference type="InterPro" id="IPR003599">
    <property type="entry name" value="Ig_sub"/>
</dbReference>
<name>A0ABM1T4I1_LIMPO</name>
<dbReference type="InterPro" id="IPR007110">
    <property type="entry name" value="Ig-like_dom"/>
</dbReference>
<keyword evidence="3" id="KW-0732">Signal</keyword>
<dbReference type="InterPro" id="IPR010909">
    <property type="entry name" value="PLAC"/>
</dbReference>